<feature type="compositionally biased region" description="Basic residues" evidence="1">
    <location>
        <begin position="311"/>
        <end position="320"/>
    </location>
</feature>
<proteinExistence type="predicted"/>
<dbReference type="AlphaFoldDB" id="A0A6C0IMI1"/>
<feature type="region of interest" description="Disordered" evidence="1">
    <location>
        <begin position="261"/>
        <end position="320"/>
    </location>
</feature>
<sequence>MSQAIIDGTQMDTSVFSYSAPKAYAKGGKVVNLYNKYMKESLCISTPLILTWGAQEGMDQQKIPTGKFSMSLQFPTPEYSNDDLDAFLNSMKELEQSVKNSAITYSKEWFGKTINSPEVMDEKFNVMLRHPKVKGTQEIDYNKPPTLTVKVPCWSGVWQSEIYDEDGNPLYVKGKTEGASPLDFLKSKTRVICLLQCGGLWFVNGKVSITWNLKQAIVQKPKQSIEGICLLNIKSSDKEKLKSMPTPEEETVESDVVVTTIVEDSDDEDEKNVEDGYSITEQEKEQEQEDEKEQEKEDEKEDEVIAPEPVKKKRVVKKKK</sequence>
<accession>A0A6C0IMI1</accession>
<dbReference type="EMBL" id="MN740210">
    <property type="protein sequence ID" value="QHT93800.1"/>
    <property type="molecule type" value="Genomic_DNA"/>
</dbReference>
<feature type="compositionally biased region" description="Acidic residues" evidence="1">
    <location>
        <begin position="263"/>
        <end position="272"/>
    </location>
</feature>
<evidence type="ECO:0000313" key="2">
    <source>
        <dbReference type="EMBL" id="QHT93800.1"/>
    </source>
</evidence>
<name>A0A6C0IMI1_9ZZZZ</name>
<feature type="compositionally biased region" description="Acidic residues" evidence="1">
    <location>
        <begin position="284"/>
        <end position="305"/>
    </location>
</feature>
<protein>
    <submittedName>
        <fullName evidence="2">Uncharacterized protein</fullName>
    </submittedName>
</protein>
<reference evidence="2" key="1">
    <citation type="journal article" date="2020" name="Nature">
        <title>Giant virus diversity and host interactions through global metagenomics.</title>
        <authorList>
            <person name="Schulz F."/>
            <person name="Roux S."/>
            <person name="Paez-Espino D."/>
            <person name="Jungbluth S."/>
            <person name="Walsh D.A."/>
            <person name="Denef V.J."/>
            <person name="McMahon K.D."/>
            <person name="Konstantinidis K.T."/>
            <person name="Eloe-Fadrosh E.A."/>
            <person name="Kyrpides N.C."/>
            <person name="Woyke T."/>
        </authorList>
    </citation>
    <scope>NUCLEOTIDE SEQUENCE</scope>
    <source>
        <strain evidence="2">GVMAG-M-3300024258-14</strain>
    </source>
</reference>
<organism evidence="2">
    <name type="scientific">viral metagenome</name>
    <dbReference type="NCBI Taxonomy" id="1070528"/>
    <lineage>
        <taxon>unclassified sequences</taxon>
        <taxon>metagenomes</taxon>
        <taxon>organismal metagenomes</taxon>
    </lineage>
</organism>
<evidence type="ECO:0000256" key="1">
    <source>
        <dbReference type="SAM" id="MobiDB-lite"/>
    </source>
</evidence>